<dbReference type="Proteomes" id="UP000002007">
    <property type="component" value="Chromosome"/>
</dbReference>
<dbReference type="STRING" id="288705.RSal33209_3452"/>
<reference evidence="4" key="1">
    <citation type="journal article" date="2008" name="J. Bacteriol.">
        <title>Genome sequence of the fish pathogen Renibacterium salmoninarum suggests reductive evolution away from an environmental Arthrobacter ancestor.</title>
        <authorList>
            <person name="Wiens G.D."/>
            <person name="Rockey D.D."/>
            <person name="Wu Z."/>
            <person name="Chang J."/>
            <person name="Levy R."/>
            <person name="Crane S."/>
            <person name="Chen D.S."/>
            <person name="Capri G.R."/>
            <person name="Burnett J.R."/>
            <person name="Sudheesh P.S."/>
            <person name="Schipma M.J."/>
            <person name="Burd H."/>
            <person name="Bhattacharyya A."/>
            <person name="Rhodes L.D."/>
            <person name="Kaul R."/>
            <person name="Strom M.S."/>
        </authorList>
    </citation>
    <scope>NUCLEOTIDE SEQUENCE [LARGE SCALE GENOMIC DNA]</scope>
    <source>
        <strain evidence="4">ATCC 33209 / DSM 20767 / JCM 11484 / NBRC 15589 / NCIMB 2235</strain>
    </source>
</reference>
<dbReference type="Pfam" id="PF08267">
    <property type="entry name" value="Meth_synt_1"/>
    <property type="match status" value="1"/>
</dbReference>
<dbReference type="AlphaFoldDB" id="A9WVE0"/>
<dbReference type="EMBL" id="CP000910">
    <property type="protein sequence ID" value="ABY25161.1"/>
    <property type="molecule type" value="Genomic_DNA"/>
</dbReference>
<dbReference type="GO" id="GO:0008652">
    <property type="term" value="P:amino acid biosynthetic process"/>
    <property type="evidence" value="ECO:0007669"/>
    <property type="project" value="InterPro"/>
</dbReference>
<evidence type="ECO:0000313" key="3">
    <source>
        <dbReference type="EMBL" id="ABY25161.1"/>
    </source>
</evidence>
<evidence type="ECO:0000259" key="2">
    <source>
        <dbReference type="Pfam" id="PF08267"/>
    </source>
</evidence>
<proteinExistence type="predicted"/>
<evidence type="ECO:0000256" key="1">
    <source>
        <dbReference type="ARBA" id="ARBA00022737"/>
    </source>
</evidence>
<keyword evidence="3" id="KW-0489">Methyltransferase</keyword>
<evidence type="ECO:0000313" key="4">
    <source>
        <dbReference type="Proteomes" id="UP000002007"/>
    </source>
</evidence>
<accession>A9WVE0</accession>
<dbReference type="eggNOG" id="COG0620">
    <property type="taxonomic scope" value="Bacteria"/>
</dbReference>
<dbReference type="SUPFAM" id="SSF51726">
    <property type="entry name" value="UROD/MetE-like"/>
    <property type="match status" value="1"/>
</dbReference>
<dbReference type="InterPro" id="IPR038071">
    <property type="entry name" value="UROD/MetE-like_sf"/>
</dbReference>
<organism evidence="3 4">
    <name type="scientific">Renibacterium salmoninarum (strain ATCC 33209 / DSM 20767 / JCM 11484 / NBRC 15589 / NCIMB 2235)</name>
    <dbReference type="NCBI Taxonomy" id="288705"/>
    <lineage>
        <taxon>Bacteria</taxon>
        <taxon>Bacillati</taxon>
        <taxon>Actinomycetota</taxon>
        <taxon>Actinomycetes</taxon>
        <taxon>Micrococcales</taxon>
        <taxon>Micrococcaceae</taxon>
        <taxon>Renibacterium</taxon>
    </lineage>
</organism>
<keyword evidence="4" id="KW-1185">Reference proteome</keyword>
<dbReference type="HOGENOM" id="CLU_2635550_0_0_11"/>
<dbReference type="Gene3D" id="3.20.20.210">
    <property type="match status" value="1"/>
</dbReference>
<name>A9WVE0_RENSM</name>
<dbReference type="GO" id="GO:0003871">
    <property type="term" value="F:5-methyltetrahydropteroyltriglutamate-homocysteine S-methyltransferase activity"/>
    <property type="evidence" value="ECO:0007669"/>
    <property type="project" value="UniProtKB-EC"/>
</dbReference>
<dbReference type="GO" id="GO:0032259">
    <property type="term" value="P:methylation"/>
    <property type="evidence" value="ECO:0007669"/>
    <property type="project" value="UniProtKB-KW"/>
</dbReference>
<sequence>MTEKTAFPAASLLGYPRIGPRRELKKAVEAYWAGRADLNQLNSVAQTIQLSTAKRLESLGLKDAAAVPGTFLLRPGP</sequence>
<dbReference type="InterPro" id="IPR013215">
    <property type="entry name" value="Cbl-indep_Met_Synth_N"/>
</dbReference>
<keyword evidence="3" id="KW-0808">Transferase</keyword>
<feature type="domain" description="Cobalamin-independent methionine synthase MetE N-terminal" evidence="2">
    <location>
        <begin position="10"/>
        <end position="62"/>
    </location>
</feature>
<dbReference type="EC" id="2.1.1.14" evidence="3"/>
<keyword evidence="1" id="KW-0677">Repeat</keyword>
<dbReference type="KEGG" id="rsa:RSal33209_3452"/>
<protein>
    <submittedName>
        <fullName evidence="3">5-methyltetrahydropteroyltriglutamate--homocysteine methyltransferase</fullName>
        <ecNumber evidence="3">2.1.1.14</ecNumber>
    </submittedName>
</protein>
<gene>
    <name evidence="3" type="ordered locus">RSal33209_3452</name>
</gene>
<dbReference type="GO" id="GO:0008270">
    <property type="term" value="F:zinc ion binding"/>
    <property type="evidence" value="ECO:0007669"/>
    <property type="project" value="InterPro"/>
</dbReference>